<reference evidence="2 3" key="1">
    <citation type="submission" date="2021-01" db="EMBL/GenBank/DDBJ databases">
        <title>Whole genome shotgun sequence of Verrucosispora qiuiae NBRC 106684.</title>
        <authorList>
            <person name="Komaki H."/>
            <person name="Tamura T."/>
        </authorList>
    </citation>
    <scope>NUCLEOTIDE SEQUENCE [LARGE SCALE GENOMIC DNA]</scope>
    <source>
        <strain evidence="2 3">NBRC 106684</strain>
    </source>
</reference>
<dbReference type="Proteomes" id="UP000653076">
    <property type="component" value="Unassembled WGS sequence"/>
</dbReference>
<proteinExistence type="predicted"/>
<evidence type="ECO:0000313" key="3">
    <source>
        <dbReference type="Proteomes" id="UP000653076"/>
    </source>
</evidence>
<evidence type="ECO:0000313" key="2">
    <source>
        <dbReference type="EMBL" id="GIJ29637.1"/>
    </source>
</evidence>
<gene>
    <name evidence="2" type="ORF">Vqi01_47990</name>
</gene>
<dbReference type="EMBL" id="BOPC01000078">
    <property type="protein sequence ID" value="GIJ29637.1"/>
    <property type="molecule type" value="Genomic_DNA"/>
</dbReference>
<organism evidence="2 3">
    <name type="scientific">Micromonospora qiuiae</name>
    <dbReference type="NCBI Taxonomy" id="502268"/>
    <lineage>
        <taxon>Bacteria</taxon>
        <taxon>Bacillati</taxon>
        <taxon>Actinomycetota</taxon>
        <taxon>Actinomycetes</taxon>
        <taxon>Micromonosporales</taxon>
        <taxon>Micromonosporaceae</taxon>
        <taxon>Micromonospora</taxon>
    </lineage>
</organism>
<keyword evidence="3" id="KW-1185">Reference proteome</keyword>
<feature type="compositionally biased region" description="Basic and acidic residues" evidence="1">
    <location>
        <begin position="192"/>
        <end position="209"/>
    </location>
</feature>
<sequence>MGDEWLVDEDIDVDIQQLKDFAQAIQQELEKNFQPSFENGVRPMLTVQVPFGSGGLKEAAFFRGRHDESRMAVSHLMGDVMKGLAALSVAAMSISAEYLTGDALAQATNEDVLNAFEAVDGQQTLSGMWQKNGEDPTGNIPEAALNPATTSPYDSTQICTPDHIPGDNREETPQWAKPEVIGEGSGAYLVHGDGERMHDEKLRLDQSNL</sequence>
<accession>A0ABQ4JJB0</accession>
<protein>
    <submittedName>
        <fullName evidence="2">Uncharacterized protein</fullName>
    </submittedName>
</protein>
<feature type="region of interest" description="Disordered" evidence="1">
    <location>
        <begin position="186"/>
        <end position="209"/>
    </location>
</feature>
<dbReference type="RefSeq" id="WP_204037100.1">
    <property type="nucleotide sequence ID" value="NZ_BOPC01000078.1"/>
</dbReference>
<name>A0ABQ4JJB0_9ACTN</name>
<evidence type="ECO:0000256" key="1">
    <source>
        <dbReference type="SAM" id="MobiDB-lite"/>
    </source>
</evidence>
<comment type="caution">
    <text evidence="2">The sequence shown here is derived from an EMBL/GenBank/DDBJ whole genome shotgun (WGS) entry which is preliminary data.</text>
</comment>